<organism evidence="2 3">
    <name type="scientific">Paenibacillus validus</name>
    <dbReference type="NCBI Taxonomy" id="44253"/>
    <lineage>
        <taxon>Bacteria</taxon>
        <taxon>Bacillati</taxon>
        <taxon>Bacillota</taxon>
        <taxon>Bacilli</taxon>
        <taxon>Bacillales</taxon>
        <taxon>Paenibacillaceae</taxon>
        <taxon>Paenibacillus</taxon>
    </lineage>
</organism>
<feature type="transmembrane region" description="Helical" evidence="1">
    <location>
        <begin position="53"/>
        <end position="76"/>
    </location>
</feature>
<protein>
    <submittedName>
        <fullName evidence="2">Uncharacterized protein</fullName>
    </submittedName>
</protein>
<evidence type="ECO:0000313" key="3">
    <source>
        <dbReference type="Proteomes" id="UP000450917"/>
    </source>
</evidence>
<keyword evidence="1" id="KW-1133">Transmembrane helix</keyword>
<name>A0A7X2ZEZ0_9BACL</name>
<dbReference type="EMBL" id="WNZX01000030">
    <property type="protein sequence ID" value="MUG73693.1"/>
    <property type="molecule type" value="Genomic_DNA"/>
</dbReference>
<keyword evidence="3" id="KW-1185">Reference proteome</keyword>
<dbReference type="Proteomes" id="UP000450917">
    <property type="component" value="Unassembled WGS sequence"/>
</dbReference>
<comment type="caution">
    <text evidence="2">The sequence shown here is derived from an EMBL/GenBank/DDBJ whole genome shotgun (WGS) entry which is preliminary data.</text>
</comment>
<keyword evidence="1" id="KW-0472">Membrane</keyword>
<gene>
    <name evidence="2" type="ORF">GNP93_24015</name>
</gene>
<evidence type="ECO:0000256" key="1">
    <source>
        <dbReference type="SAM" id="Phobius"/>
    </source>
</evidence>
<keyword evidence="1" id="KW-0812">Transmembrane</keyword>
<sequence>MPAAKVVVFGLLGGGLIFLFSIMQDLSKYVFSLGALYVGYQFFTRNDSRAMRIGFVAAAVGFYFLFICFYAVFLFMNEPAQPA</sequence>
<reference evidence="2 3" key="1">
    <citation type="submission" date="2019-11" db="EMBL/GenBank/DDBJ databases">
        <title>Draft genome sequences of five Paenibacillus species of dairy origin.</title>
        <authorList>
            <person name="Olajide A.M."/>
            <person name="Chen S."/>
            <person name="Lapointe G."/>
        </authorList>
    </citation>
    <scope>NUCLEOTIDE SEQUENCE [LARGE SCALE GENOMIC DNA]</scope>
    <source>
        <strain evidence="2 3">2CS3</strain>
    </source>
</reference>
<evidence type="ECO:0000313" key="2">
    <source>
        <dbReference type="EMBL" id="MUG73693.1"/>
    </source>
</evidence>
<feature type="transmembrane region" description="Helical" evidence="1">
    <location>
        <begin position="6"/>
        <end position="23"/>
    </location>
</feature>
<dbReference type="RefSeq" id="WP_127608466.1">
    <property type="nucleotide sequence ID" value="NZ_WNZX01000030.1"/>
</dbReference>
<dbReference type="AlphaFoldDB" id="A0A7X2ZEZ0"/>
<proteinExistence type="predicted"/>
<accession>A0A7X2ZEZ0</accession>